<feature type="compositionally biased region" description="Low complexity" evidence="1">
    <location>
        <begin position="144"/>
        <end position="165"/>
    </location>
</feature>
<dbReference type="AlphaFoldDB" id="A0A179H1I2"/>
<reference evidence="2 3" key="1">
    <citation type="submission" date="2016-01" db="EMBL/GenBank/DDBJ databases">
        <title>Biosynthesis of antibiotic leucinostatins and their inhibition on Phytophthora in bio-control Purpureocillium lilacinum.</title>
        <authorList>
            <person name="Wang G."/>
            <person name="Liu Z."/>
            <person name="Lin R."/>
            <person name="Li E."/>
            <person name="Mao Z."/>
            <person name="Ling J."/>
            <person name="Yin W."/>
            <person name="Xie B."/>
        </authorList>
    </citation>
    <scope>NUCLEOTIDE SEQUENCE [LARGE SCALE GENOMIC DNA]</scope>
    <source>
        <strain evidence="2">PLBJ-1</strain>
    </source>
</reference>
<name>A0A179H1I2_PURLI</name>
<feature type="compositionally biased region" description="Pro residues" evidence="1">
    <location>
        <begin position="205"/>
        <end position="218"/>
    </location>
</feature>
<evidence type="ECO:0000313" key="3">
    <source>
        <dbReference type="Proteomes" id="UP000078240"/>
    </source>
</evidence>
<evidence type="ECO:0000256" key="1">
    <source>
        <dbReference type="SAM" id="MobiDB-lite"/>
    </source>
</evidence>
<accession>A0A179H1I2</accession>
<proteinExistence type="predicted"/>
<comment type="caution">
    <text evidence="2">The sequence shown here is derived from an EMBL/GenBank/DDBJ whole genome shotgun (WGS) entry which is preliminary data.</text>
</comment>
<feature type="region of interest" description="Disordered" evidence="1">
    <location>
        <begin position="144"/>
        <end position="229"/>
    </location>
</feature>
<gene>
    <name evidence="2" type="ORF">VFPBJ_02772</name>
</gene>
<feature type="compositionally biased region" description="Low complexity" evidence="1">
    <location>
        <begin position="184"/>
        <end position="204"/>
    </location>
</feature>
<feature type="compositionally biased region" description="Basic residues" evidence="1">
    <location>
        <begin position="169"/>
        <end position="179"/>
    </location>
</feature>
<dbReference type="Proteomes" id="UP000078240">
    <property type="component" value="Unassembled WGS sequence"/>
</dbReference>
<protein>
    <submittedName>
        <fullName evidence="2">Uncharacterized protein</fullName>
    </submittedName>
</protein>
<sequence>MGQVAVMRLGFEVSARSGPPPPNLLAAFIRRPVTPDLRWAPSSRSPPPNLVSYLRPLHPFFRPAHIPGRSSKKFFGPIPSPLSTTARANKMKTTLIVSMAAGLAAAQSVGNVPACSLTALLSLCSKNASGKCWVRRALSAAASLPTSGASAATSPSSTVLSAASTRPRPAPRKSWKRRSSTPLACAAPRASRFPAASPRAAQQHPPLPPRQAQPPRPTLRPHRLLRPPAPPLPEAWEGWRAPSWPCSPLCKPKGTCLGGCIWRQTTRPATKPHGDEAEGYIYAYAWNVRRHGKRIETMASGACLGEELI</sequence>
<dbReference type="EMBL" id="LSBH01000002">
    <property type="protein sequence ID" value="OAQ84004.1"/>
    <property type="molecule type" value="Genomic_DNA"/>
</dbReference>
<evidence type="ECO:0000313" key="2">
    <source>
        <dbReference type="EMBL" id="OAQ84004.1"/>
    </source>
</evidence>
<organism evidence="2 3">
    <name type="scientific">Purpureocillium lilacinum</name>
    <name type="common">Paecilomyces lilacinus</name>
    <dbReference type="NCBI Taxonomy" id="33203"/>
    <lineage>
        <taxon>Eukaryota</taxon>
        <taxon>Fungi</taxon>
        <taxon>Dikarya</taxon>
        <taxon>Ascomycota</taxon>
        <taxon>Pezizomycotina</taxon>
        <taxon>Sordariomycetes</taxon>
        <taxon>Hypocreomycetidae</taxon>
        <taxon>Hypocreales</taxon>
        <taxon>Ophiocordycipitaceae</taxon>
        <taxon>Purpureocillium</taxon>
    </lineage>
</organism>